<evidence type="ECO:0000256" key="7">
    <source>
        <dbReference type="RuleBase" id="RU361233"/>
    </source>
</evidence>
<feature type="transmembrane region" description="Helical" evidence="7">
    <location>
        <begin position="115"/>
        <end position="143"/>
    </location>
</feature>
<dbReference type="InterPro" id="IPR006459">
    <property type="entry name" value="CASP/CASPL"/>
</dbReference>
<sequence length="191" mass="20490">MKAAAAGPVLLLEGSKAHKTIPKVRVSRVLSVLDFILRVVAAIGTLASAIAMGTSRQTLPFVARFVRFRANYKDLPTFTFFVIVNSIVCVYLVLSLPLSIVQIIWTGEVKSRITLVIFDTVMMGLLTAGASAATAIVSLAHYGNSSANWFPFCSQFNSFCGHISGSLIGSFVAVVVIILLIILSAVVISRR</sequence>
<feature type="domain" description="Casparian strip membrane protein" evidence="8">
    <location>
        <begin position="28"/>
        <end position="176"/>
    </location>
</feature>
<keyword evidence="4 7" id="KW-0812">Transmembrane</keyword>
<dbReference type="GO" id="GO:0005886">
    <property type="term" value="C:plasma membrane"/>
    <property type="evidence" value="ECO:0007669"/>
    <property type="project" value="UniProtKB-SubCell"/>
</dbReference>
<proteinExistence type="inferred from homology"/>
<evidence type="ECO:0000256" key="5">
    <source>
        <dbReference type="ARBA" id="ARBA00022989"/>
    </source>
</evidence>
<feature type="transmembrane region" description="Helical" evidence="7">
    <location>
        <begin position="163"/>
        <end position="188"/>
    </location>
</feature>
<keyword evidence="6 7" id="KW-0472">Membrane</keyword>
<evidence type="ECO:0000256" key="4">
    <source>
        <dbReference type="ARBA" id="ARBA00022692"/>
    </source>
</evidence>
<name>A0AAW1XFF1_RUBAR</name>
<evidence type="ECO:0000313" key="9">
    <source>
        <dbReference type="EMBL" id="KAK9935125.1"/>
    </source>
</evidence>
<evidence type="ECO:0000256" key="3">
    <source>
        <dbReference type="ARBA" id="ARBA00022475"/>
    </source>
</evidence>
<reference evidence="9 10" key="1">
    <citation type="journal article" date="2023" name="G3 (Bethesda)">
        <title>A chromosome-length genome assembly and annotation of blackberry (Rubus argutus, cv. 'Hillquist').</title>
        <authorList>
            <person name="Bruna T."/>
            <person name="Aryal R."/>
            <person name="Dudchenko O."/>
            <person name="Sargent D.J."/>
            <person name="Mead D."/>
            <person name="Buti M."/>
            <person name="Cavallini A."/>
            <person name="Hytonen T."/>
            <person name="Andres J."/>
            <person name="Pham M."/>
            <person name="Weisz D."/>
            <person name="Mascagni F."/>
            <person name="Usai G."/>
            <person name="Natali L."/>
            <person name="Bassil N."/>
            <person name="Fernandez G.E."/>
            <person name="Lomsadze A."/>
            <person name="Armour M."/>
            <person name="Olukolu B."/>
            <person name="Poorten T."/>
            <person name="Britton C."/>
            <person name="Davik J."/>
            <person name="Ashrafi H."/>
            <person name="Aiden E.L."/>
            <person name="Borodovsky M."/>
            <person name="Worthington M."/>
        </authorList>
    </citation>
    <scope>NUCLEOTIDE SEQUENCE [LARGE SCALE GENOMIC DNA]</scope>
    <source>
        <strain evidence="9">PI 553951</strain>
    </source>
</reference>
<keyword evidence="10" id="KW-1185">Reference proteome</keyword>
<gene>
    <name evidence="9" type="ORF">M0R45_022239</name>
</gene>
<evidence type="ECO:0000259" key="8">
    <source>
        <dbReference type="Pfam" id="PF04535"/>
    </source>
</evidence>
<dbReference type="Pfam" id="PF04535">
    <property type="entry name" value="CASP_dom"/>
    <property type="match status" value="1"/>
</dbReference>
<dbReference type="AlphaFoldDB" id="A0AAW1XFF1"/>
<comment type="subcellular location">
    <subcellularLocation>
        <location evidence="1 7">Cell membrane</location>
        <topology evidence="1 7">Multi-pass membrane protein</topology>
    </subcellularLocation>
</comment>
<evidence type="ECO:0000313" key="10">
    <source>
        <dbReference type="Proteomes" id="UP001457282"/>
    </source>
</evidence>
<evidence type="ECO:0000256" key="1">
    <source>
        <dbReference type="ARBA" id="ARBA00004651"/>
    </source>
</evidence>
<dbReference type="InterPro" id="IPR006702">
    <property type="entry name" value="CASP_dom"/>
</dbReference>
<protein>
    <recommendedName>
        <fullName evidence="7">CASP-like protein</fullName>
    </recommendedName>
</protein>
<feature type="transmembrane region" description="Helical" evidence="7">
    <location>
        <begin position="35"/>
        <end position="55"/>
    </location>
</feature>
<comment type="subunit">
    <text evidence="7">Homodimer and heterodimers.</text>
</comment>
<organism evidence="9 10">
    <name type="scientific">Rubus argutus</name>
    <name type="common">Southern blackberry</name>
    <dbReference type="NCBI Taxonomy" id="59490"/>
    <lineage>
        <taxon>Eukaryota</taxon>
        <taxon>Viridiplantae</taxon>
        <taxon>Streptophyta</taxon>
        <taxon>Embryophyta</taxon>
        <taxon>Tracheophyta</taxon>
        <taxon>Spermatophyta</taxon>
        <taxon>Magnoliopsida</taxon>
        <taxon>eudicotyledons</taxon>
        <taxon>Gunneridae</taxon>
        <taxon>Pentapetalae</taxon>
        <taxon>rosids</taxon>
        <taxon>fabids</taxon>
        <taxon>Rosales</taxon>
        <taxon>Rosaceae</taxon>
        <taxon>Rosoideae</taxon>
        <taxon>Rosoideae incertae sedis</taxon>
        <taxon>Rubus</taxon>
    </lineage>
</organism>
<keyword evidence="5 7" id="KW-1133">Transmembrane helix</keyword>
<dbReference type="PANTHER" id="PTHR36488:SF12">
    <property type="entry name" value="CASP-LIKE PROTEIN"/>
    <property type="match status" value="1"/>
</dbReference>
<feature type="transmembrane region" description="Helical" evidence="7">
    <location>
        <begin position="75"/>
        <end position="94"/>
    </location>
</feature>
<accession>A0AAW1XFF1</accession>
<evidence type="ECO:0000256" key="2">
    <source>
        <dbReference type="ARBA" id="ARBA00007651"/>
    </source>
</evidence>
<keyword evidence="3 7" id="KW-1003">Cell membrane</keyword>
<dbReference type="Proteomes" id="UP001457282">
    <property type="component" value="Unassembled WGS sequence"/>
</dbReference>
<evidence type="ECO:0000256" key="6">
    <source>
        <dbReference type="ARBA" id="ARBA00023136"/>
    </source>
</evidence>
<comment type="similarity">
    <text evidence="2 7">Belongs to the Casparian strip membrane proteins (CASP) family.</text>
</comment>
<comment type="caution">
    <text evidence="9">The sequence shown here is derived from an EMBL/GenBank/DDBJ whole genome shotgun (WGS) entry which is preliminary data.</text>
</comment>
<dbReference type="InterPro" id="IPR044173">
    <property type="entry name" value="CASPL"/>
</dbReference>
<dbReference type="EMBL" id="JBEDUW010000004">
    <property type="protein sequence ID" value="KAK9935125.1"/>
    <property type="molecule type" value="Genomic_DNA"/>
</dbReference>
<dbReference type="NCBIfam" id="TIGR01569">
    <property type="entry name" value="A_tha_TIGR01569"/>
    <property type="match status" value="1"/>
</dbReference>
<dbReference type="PANTHER" id="PTHR36488">
    <property type="entry name" value="CASP-LIKE PROTEIN 1U1"/>
    <property type="match status" value="1"/>
</dbReference>